<keyword evidence="1" id="KW-0812">Transmembrane</keyword>
<evidence type="ECO:0000313" key="3">
    <source>
        <dbReference type="Proteomes" id="UP000004848"/>
    </source>
</evidence>
<feature type="transmembrane region" description="Helical" evidence="1">
    <location>
        <begin position="96"/>
        <end position="115"/>
    </location>
</feature>
<keyword evidence="1" id="KW-0472">Membrane</keyword>
<dbReference type="GeneID" id="68848726"/>
<dbReference type="AlphaFoldDB" id="A0NZK3"/>
<dbReference type="Proteomes" id="UP000004848">
    <property type="component" value="Unassembled WGS sequence"/>
</dbReference>
<keyword evidence="1" id="KW-1133">Transmembrane helix</keyword>
<evidence type="ECO:0000313" key="2">
    <source>
        <dbReference type="EMBL" id="EAV41882.1"/>
    </source>
</evidence>
<accession>A0NZK3</accession>
<dbReference type="eggNOG" id="ENOG5031F9K">
    <property type="taxonomic scope" value="Bacteria"/>
</dbReference>
<gene>
    <name evidence="2" type="ORF">SIAM614_31456</name>
</gene>
<dbReference type="RefSeq" id="WP_006938161.1">
    <property type="nucleotide sequence ID" value="NZ_AAUW01000018.1"/>
</dbReference>
<organism evidence="2 3">
    <name type="scientific">Roseibium aggregatum (strain ATCC 25650 / DSM 13394 / JCM 20685 / NBRC 16684 / NCIMB 2208 / IAM 12614 / B1)</name>
    <name type="common">Stappia aggregata</name>
    <dbReference type="NCBI Taxonomy" id="384765"/>
    <lineage>
        <taxon>Bacteria</taxon>
        <taxon>Pseudomonadati</taxon>
        <taxon>Pseudomonadota</taxon>
        <taxon>Alphaproteobacteria</taxon>
        <taxon>Hyphomicrobiales</taxon>
        <taxon>Stappiaceae</taxon>
        <taxon>Roseibium</taxon>
    </lineage>
</organism>
<proteinExistence type="predicted"/>
<protein>
    <submittedName>
        <fullName evidence="2">Hypothetical membrane protein</fullName>
    </submittedName>
</protein>
<sequence>MENRRRQIDTLAIGKETMRMQREMRQGMGLRIAGAAAVVFGLMTVLSGGTVLFGGDQLSQWAGNVVRFVLWFNFLAGFVYVATGIGLWFARGWACWTAITILVGTAIVLCAFLVYVSQGGPYETRTLVALIFRTGFWAIVTSTALRAVNRR</sequence>
<feature type="transmembrane region" description="Helical" evidence="1">
    <location>
        <begin position="68"/>
        <end position="89"/>
    </location>
</feature>
<reference evidence="2 3" key="1">
    <citation type="submission" date="2006-05" db="EMBL/GenBank/DDBJ databases">
        <authorList>
            <person name="King G."/>
            <person name="Ferriera S."/>
            <person name="Johnson J."/>
            <person name="Kravitz S."/>
            <person name="Beeson K."/>
            <person name="Sutton G."/>
            <person name="Rogers Y.-H."/>
            <person name="Friedman R."/>
            <person name="Frazier M."/>
            <person name="Venter J.C."/>
        </authorList>
    </citation>
    <scope>NUCLEOTIDE SEQUENCE [LARGE SCALE GENOMIC DNA]</scope>
    <source>
        <strain evidence="3">ATCC 25650 / DSM 13394 / JCM 20685 / NBRC 16684 / NCIMB 2208 / IAM 12614 / B1</strain>
    </source>
</reference>
<comment type="caution">
    <text evidence="2">The sequence shown here is derived from an EMBL/GenBank/DDBJ whole genome shotgun (WGS) entry which is preliminary data.</text>
</comment>
<feature type="transmembrane region" description="Helical" evidence="1">
    <location>
        <begin position="28"/>
        <end position="48"/>
    </location>
</feature>
<feature type="transmembrane region" description="Helical" evidence="1">
    <location>
        <begin position="127"/>
        <end position="148"/>
    </location>
</feature>
<dbReference type="EMBL" id="AAUW01000018">
    <property type="protein sequence ID" value="EAV41882.1"/>
    <property type="molecule type" value="Genomic_DNA"/>
</dbReference>
<evidence type="ECO:0000256" key="1">
    <source>
        <dbReference type="SAM" id="Phobius"/>
    </source>
</evidence>
<name>A0NZK3_ROSAI</name>